<dbReference type="RefSeq" id="WP_017186495.1">
    <property type="nucleotide sequence ID" value="NZ_BJYA01000019.1"/>
</dbReference>
<name>A0A511W6R7_9BACI</name>
<feature type="domain" description="Potassium channel" evidence="2">
    <location>
        <begin position="53"/>
        <end position="128"/>
    </location>
</feature>
<feature type="transmembrane region" description="Helical" evidence="1">
    <location>
        <begin position="110"/>
        <end position="129"/>
    </location>
</feature>
<dbReference type="Pfam" id="PF07885">
    <property type="entry name" value="Ion_trans_2"/>
    <property type="match status" value="1"/>
</dbReference>
<reference evidence="3 4" key="1">
    <citation type="submission" date="2019-07" db="EMBL/GenBank/DDBJ databases">
        <title>Whole genome shotgun sequence of Alkalibacillus haloalkaliphilus NBRC 103110.</title>
        <authorList>
            <person name="Hosoyama A."/>
            <person name="Uohara A."/>
            <person name="Ohji S."/>
            <person name="Ichikawa N."/>
        </authorList>
    </citation>
    <scope>NUCLEOTIDE SEQUENCE [LARGE SCALE GENOMIC DNA]</scope>
    <source>
        <strain evidence="3 4">NBRC 103110</strain>
    </source>
</reference>
<dbReference type="EMBL" id="BJYA01000019">
    <property type="protein sequence ID" value="GEN46789.1"/>
    <property type="molecule type" value="Genomic_DNA"/>
</dbReference>
<evidence type="ECO:0000259" key="2">
    <source>
        <dbReference type="Pfam" id="PF07885"/>
    </source>
</evidence>
<proteinExistence type="predicted"/>
<evidence type="ECO:0000256" key="1">
    <source>
        <dbReference type="SAM" id="Phobius"/>
    </source>
</evidence>
<sequence length="130" mass="14619">MEVHFLSLFFVMVVLSGSLYIFSRNYSEVRGSFSKELFSAFIAIYFILMLGFALIYFILAEMGYVLLQGELLQTGTSVERFLHAIYFSGVTLMTIGYGDITPVGIGRAVALIEAFIGFLLPAAFFYKLFK</sequence>
<dbReference type="AlphaFoldDB" id="A0A511W6R7"/>
<keyword evidence="1" id="KW-0472">Membrane</keyword>
<dbReference type="SUPFAM" id="SSF81324">
    <property type="entry name" value="Voltage-gated potassium channels"/>
    <property type="match status" value="1"/>
</dbReference>
<keyword evidence="4" id="KW-1185">Reference proteome</keyword>
<feature type="transmembrane region" description="Helical" evidence="1">
    <location>
        <begin position="6"/>
        <end position="26"/>
    </location>
</feature>
<gene>
    <name evidence="3" type="ORF">AHA02nite_25650</name>
</gene>
<accession>A0A511W6R7</accession>
<dbReference type="Gene3D" id="1.10.287.70">
    <property type="match status" value="1"/>
</dbReference>
<evidence type="ECO:0000313" key="3">
    <source>
        <dbReference type="EMBL" id="GEN46789.1"/>
    </source>
</evidence>
<evidence type="ECO:0000313" key="4">
    <source>
        <dbReference type="Proteomes" id="UP000321440"/>
    </source>
</evidence>
<comment type="caution">
    <text evidence="3">The sequence shown here is derived from an EMBL/GenBank/DDBJ whole genome shotgun (WGS) entry which is preliminary data.</text>
</comment>
<organism evidence="3 4">
    <name type="scientific">Alkalibacillus haloalkaliphilus</name>
    <dbReference type="NCBI Taxonomy" id="94136"/>
    <lineage>
        <taxon>Bacteria</taxon>
        <taxon>Bacillati</taxon>
        <taxon>Bacillota</taxon>
        <taxon>Bacilli</taxon>
        <taxon>Bacillales</taxon>
        <taxon>Bacillaceae</taxon>
        <taxon>Alkalibacillus</taxon>
    </lineage>
</organism>
<dbReference type="InterPro" id="IPR013099">
    <property type="entry name" value="K_chnl_dom"/>
</dbReference>
<feature type="transmembrane region" description="Helical" evidence="1">
    <location>
        <begin position="38"/>
        <end position="60"/>
    </location>
</feature>
<keyword evidence="1" id="KW-1133">Transmembrane helix</keyword>
<dbReference type="Proteomes" id="UP000321440">
    <property type="component" value="Unassembled WGS sequence"/>
</dbReference>
<dbReference type="OrthoDB" id="9813518at2"/>
<feature type="transmembrane region" description="Helical" evidence="1">
    <location>
        <begin position="80"/>
        <end position="98"/>
    </location>
</feature>
<keyword evidence="1" id="KW-0812">Transmembrane</keyword>
<protein>
    <submittedName>
        <fullName evidence="3">LCTB protein</fullName>
    </submittedName>
</protein>